<feature type="transmembrane region" description="Helical" evidence="2">
    <location>
        <begin position="12"/>
        <end position="35"/>
    </location>
</feature>
<evidence type="ECO:0008006" key="5">
    <source>
        <dbReference type="Google" id="ProtNLM"/>
    </source>
</evidence>
<accession>A0A401ZSM0</accession>
<evidence type="ECO:0000313" key="3">
    <source>
        <dbReference type="EMBL" id="GCE09780.1"/>
    </source>
</evidence>
<sequence length="314" mass="34464">MLTKHPHRWPKTTQILIFACASLVFSAFVFAGYWYNWQWLGFNASIGPDVQQYQPAKTLWDWMQLLIVPVALAIGALLFNQAASKNEQKIAQQRDQTALDIAADNQREALLQTYLDRMSELLLDRHLLTKDVKNEIRNIARARTLTVLSRLDADRKGSLLQFLYESDLINIDIHGCIISMKGANLSEANLSEANLSEANLSEANLSEATLSEANLFGADLNRANLSGTDLSKANLFGADLSQANLNGANLCRADLSGANLSRADLSGTDLSGANLSRADLSGADLHGVDLRGADLRETDLNKADLSEAIMNYQL</sequence>
<evidence type="ECO:0000313" key="4">
    <source>
        <dbReference type="Proteomes" id="UP000287224"/>
    </source>
</evidence>
<gene>
    <name evidence="3" type="ORF">KDAU_71090</name>
</gene>
<keyword evidence="2" id="KW-0472">Membrane</keyword>
<keyword evidence="2" id="KW-1133">Transmembrane helix</keyword>
<keyword evidence="4" id="KW-1185">Reference proteome</keyword>
<name>A0A401ZSM0_9CHLR</name>
<dbReference type="PANTHER" id="PTHR47485:SF1">
    <property type="entry name" value="THYLAKOID LUMENAL 17.4 KDA PROTEIN, CHLOROPLASTIC"/>
    <property type="match status" value="1"/>
</dbReference>
<dbReference type="InterPro" id="IPR001646">
    <property type="entry name" value="5peptide_repeat"/>
</dbReference>
<evidence type="ECO:0000256" key="1">
    <source>
        <dbReference type="ARBA" id="ARBA00022737"/>
    </source>
</evidence>
<dbReference type="SUPFAM" id="SSF141571">
    <property type="entry name" value="Pentapeptide repeat-like"/>
    <property type="match status" value="1"/>
</dbReference>
<organism evidence="3 4">
    <name type="scientific">Dictyobacter aurantiacus</name>
    <dbReference type="NCBI Taxonomy" id="1936993"/>
    <lineage>
        <taxon>Bacteria</taxon>
        <taxon>Bacillati</taxon>
        <taxon>Chloroflexota</taxon>
        <taxon>Ktedonobacteria</taxon>
        <taxon>Ktedonobacterales</taxon>
        <taxon>Dictyobacteraceae</taxon>
        <taxon>Dictyobacter</taxon>
    </lineage>
</organism>
<keyword evidence="2" id="KW-0812">Transmembrane</keyword>
<evidence type="ECO:0000256" key="2">
    <source>
        <dbReference type="SAM" id="Phobius"/>
    </source>
</evidence>
<dbReference type="Proteomes" id="UP000287224">
    <property type="component" value="Unassembled WGS sequence"/>
</dbReference>
<dbReference type="EMBL" id="BIFQ01000002">
    <property type="protein sequence ID" value="GCE09780.1"/>
    <property type="molecule type" value="Genomic_DNA"/>
</dbReference>
<dbReference type="OrthoDB" id="159489at2"/>
<protein>
    <recommendedName>
        <fullName evidence="5">Pentapeptide repeat-containing protein</fullName>
    </recommendedName>
</protein>
<dbReference type="RefSeq" id="WP_126602513.1">
    <property type="nucleotide sequence ID" value="NZ_BIFQ01000002.1"/>
</dbReference>
<dbReference type="AlphaFoldDB" id="A0A401ZSM0"/>
<dbReference type="PANTHER" id="PTHR47485">
    <property type="entry name" value="THYLAKOID LUMENAL 17.4 KDA PROTEIN, CHLOROPLASTIC"/>
    <property type="match status" value="1"/>
</dbReference>
<dbReference type="Gene3D" id="2.160.20.80">
    <property type="entry name" value="E3 ubiquitin-protein ligase SopA"/>
    <property type="match status" value="1"/>
</dbReference>
<reference evidence="4" key="1">
    <citation type="submission" date="2018-12" db="EMBL/GenBank/DDBJ databases">
        <title>Tengunoibacter tsumagoiensis gen. nov., sp. nov., Dictyobacter kobayashii sp. nov., D. alpinus sp. nov., and D. joshuensis sp. nov. and description of Dictyobacteraceae fam. nov. within the order Ktedonobacterales isolated from Tengu-no-mugimeshi.</title>
        <authorList>
            <person name="Wang C.M."/>
            <person name="Zheng Y."/>
            <person name="Sakai Y."/>
            <person name="Toyoda A."/>
            <person name="Minakuchi Y."/>
            <person name="Abe K."/>
            <person name="Yokota A."/>
            <person name="Yabe S."/>
        </authorList>
    </citation>
    <scope>NUCLEOTIDE SEQUENCE [LARGE SCALE GENOMIC DNA]</scope>
    <source>
        <strain evidence="4">S-27</strain>
    </source>
</reference>
<keyword evidence="1" id="KW-0677">Repeat</keyword>
<feature type="transmembrane region" description="Helical" evidence="2">
    <location>
        <begin position="62"/>
        <end position="79"/>
    </location>
</feature>
<proteinExistence type="predicted"/>
<dbReference type="Pfam" id="PF00805">
    <property type="entry name" value="Pentapeptide"/>
    <property type="match status" value="3"/>
</dbReference>
<comment type="caution">
    <text evidence="3">The sequence shown here is derived from an EMBL/GenBank/DDBJ whole genome shotgun (WGS) entry which is preliminary data.</text>
</comment>